<feature type="repeat" description="TPR" evidence="7">
    <location>
        <begin position="278"/>
        <end position="311"/>
    </location>
</feature>
<keyword evidence="6" id="KW-0496">Mitochondrion</keyword>
<name>A0AA88XWT4_PINIB</name>
<dbReference type="InterPro" id="IPR011990">
    <property type="entry name" value="TPR-like_helical_dom_sf"/>
</dbReference>
<dbReference type="PANTHER" id="PTHR13143">
    <property type="entry name" value="TETRATRICOPEPTIDE REPEAT PROTEIN 19"/>
    <property type="match status" value="1"/>
</dbReference>
<comment type="subcellular location">
    <subcellularLocation>
        <location evidence="1">Mitochondrion</location>
    </subcellularLocation>
</comment>
<dbReference type="EMBL" id="VSWD01000011">
    <property type="protein sequence ID" value="KAK3088671.1"/>
    <property type="molecule type" value="Genomic_DNA"/>
</dbReference>
<dbReference type="PROSITE" id="PS50005">
    <property type="entry name" value="TPR"/>
    <property type="match status" value="1"/>
</dbReference>
<dbReference type="GO" id="GO:0005743">
    <property type="term" value="C:mitochondrial inner membrane"/>
    <property type="evidence" value="ECO:0007669"/>
    <property type="project" value="TreeGrafter"/>
</dbReference>
<evidence type="ECO:0000256" key="6">
    <source>
        <dbReference type="ARBA" id="ARBA00023128"/>
    </source>
</evidence>
<evidence type="ECO:0000256" key="5">
    <source>
        <dbReference type="ARBA" id="ARBA00022946"/>
    </source>
</evidence>
<dbReference type="AlphaFoldDB" id="A0AA88XWT4"/>
<evidence type="ECO:0000313" key="8">
    <source>
        <dbReference type="EMBL" id="KAK3088671.1"/>
    </source>
</evidence>
<dbReference type="SUPFAM" id="SSF48452">
    <property type="entry name" value="TPR-like"/>
    <property type="match status" value="2"/>
</dbReference>
<evidence type="ECO:0000256" key="3">
    <source>
        <dbReference type="ARBA" id="ARBA00022737"/>
    </source>
</evidence>
<dbReference type="SMART" id="SM00028">
    <property type="entry name" value="TPR"/>
    <property type="match status" value="5"/>
</dbReference>
<keyword evidence="3" id="KW-0677">Repeat</keyword>
<dbReference type="GO" id="GO:0034551">
    <property type="term" value="P:mitochondrial respiratory chain complex III assembly"/>
    <property type="evidence" value="ECO:0007669"/>
    <property type="project" value="InterPro"/>
</dbReference>
<dbReference type="Pfam" id="PF13424">
    <property type="entry name" value="TPR_12"/>
    <property type="match status" value="1"/>
</dbReference>
<comment type="similarity">
    <text evidence="2">Belongs to the TTC19 family.</text>
</comment>
<evidence type="ECO:0000256" key="1">
    <source>
        <dbReference type="ARBA" id="ARBA00004173"/>
    </source>
</evidence>
<dbReference type="Proteomes" id="UP001186944">
    <property type="component" value="Unassembled WGS sequence"/>
</dbReference>
<dbReference type="InterPro" id="IPR019734">
    <property type="entry name" value="TPR_rpt"/>
</dbReference>
<evidence type="ECO:0000256" key="7">
    <source>
        <dbReference type="PROSITE-ProRule" id="PRU00339"/>
    </source>
</evidence>
<proteinExistence type="inferred from homology"/>
<gene>
    <name evidence="8" type="ORF">FSP39_022156</name>
</gene>
<keyword evidence="9" id="KW-1185">Reference proteome</keyword>
<keyword evidence="5" id="KW-0809">Transit peptide</keyword>
<evidence type="ECO:0000313" key="9">
    <source>
        <dbReference type="Proteomes" id="UP001186944"/>
    </source>
</evidence>
<evidence type="ECO:0008006" key="10">
    <source>
        <dbReference type="Google" id="ProtNLM"/>
    </source>
</evidence>
<dbReference type="Gene3D" id="1.25.40.10">
    <property type="entry name" value="Tetratricopeptide repeat domain"/>
    <property type="match status" value="2"/>
</dbReference>
<evidence type="ECO:0000256" key="2">
    <source>
        <dbReference type="ARBA" id="ARBA00008219"/>
    </source>
</evidence>
<evidence type="ECO:0000256" key="4">
    <source>
        <dbReference type="ARBA" id="ARBA00022803"/>
    </source>
</evidence>
<reference evidence="8" key="1">
    <citation type="submission" date="2019-08" db="EMBL/GenBank/DDBJ databases">
        <title>The improved chromosome-level genome for the pearl oyster Pinctada fucata martensii using PacBio sequencing and Hi-C.</title>
        <authorList>
            <person name="Zheng Z."/>
        </authorList>
    </citation>
    <scope>NUCLEOTIDE SEQUENCE</scope>
    <source>
        <strain evidence="8">ZZ-2019</strain>
        <tissue evidence="8">Adductor muscle</tissue>
    </source>
</reference>
<dbReference type="InterPro" id="IPR040395">
    <property type="entry name" value="TTC19"/>
</dbReference>
<keyword evidence="4 7" id="KW-0802">TPR repeat</keyword>
<dbReference type="Pfam" id="PF13181">
    <property type="entry name" value="TPR_8"/>
    <property type="match status" value="1"/>
</dbReference>
<protein>
    <recommendedName>
        <fullName evidence="10">MalT-like TPR region domain-containing protein</fullName>
    </recommendedName>
</protein>
<dbReference type="PANTHER" id="PTHR13143:SF6">
    <property type="entry name" value="TETRATRICOPEPTIDE REPEAT PROTEIN 19, MITOCHONDRIAL"/>
    <property type="match status" value="1"/>
</dbReference>
<accession>A0AA88XWT4</accession>
<sequence>MGTIFKLCSKIKHGKMICRFKRLRISVPVFGACAMSRALMGGLFHTKGDEDVKYYLKIAGTAQKQNNPRDAENYYHMALHSADQLFKKKEIDPTKYRLLRVYVYDAMANMAYNSGDYGKAERLYKETMKLLLAMGRGKTDNAMLEISLKLANMYMVMEMPVEAESGFNFVIDSLEEKIKNKTEEFLAEEENCYGLLGIGCENYAKYLIGKENHTQAESLLKKAEEIARKYLGEKHPQRLVLLNDIASVQIHRQDYAEAEKSLTAALKIGEDIDDNYLPLLYCNMGSLHLRTGGYDKAMEWCQRAYELGTERKNKSVARNALICMKKAEAEAEKENST</sequence>
<comment type="caution">
    <text evidence="8">The sequence shown here is derived from an EMBL/GenBank/DDBJ whole genome shotgun (WGS) entry which is preliminary data.</text>
</comment>
<organism evidence="8 9">
    <name type="scientific">Pinctada imbricata</name>
    <name type="common">Atlantic pearl-oyster</name>
    <name type="synonym">Pinctada martensii</name>
    <dbReference type="NCBI Taxonomy" id="66713"/>
    <lineage>
        <taxon>Eukaryota</taxon>
        <taxon>Metazoa</taxon>
        <taxon>Spiralia</taxon>
        <taxon>Lophotrochozoa</taxon>
        <taxon>Mollusca</taxon>
        <taxon>Bivalvia</taxon>
        <taxon>Autobranchia</taxon>
        <taxon>Pteriomorphia</taxon>
        <taxon>Pterioida</taxon>
        <taxon>Pterioidea</taxon>
        <taxon>Pteriidae</taxon>
        <taxon>Pinctada</taxon>
    </lineage>
</organism>